<proteinExistence type="predicted"/>
<dbReference type="InParanoid" id="A0A165HDJ1"/>
<reference evidence="1 2" key="1">
    <citation type="journal article" date="2016" name="Mol. Biol. Evol.">
        <title>Comparative Genomics of Early-Diverging Mushroom-Forming Fungi Provides Insights into the Origins of Lignocellulose Decay Capabilities.</title>
        <authorList>
            <person name="Nagy L.G."/>
            <person name="Riley R."/>
            <person name="Tritt A."/>
            <person name="Adam C."/>
            <person name="Daum C."/>
            <person name="Floudas D."/>
            <person name="Sun H."/>
            <person name="Yadav J.S."/>
            <person name="Pangilinan J."/>
            <person name="Larsson K.H."/>
            <person name="Matsuura K."/>
            <person name="Barry K."/>
            <person name="Labutti K."/>
            <person name="Kuo R."/>
            <person name="Ohm R.A."/>
            <person name="Bhattacharya S.S."/>
            <person name="Shirouzu T."/>
            <person name="Yoshinaga Y."/>
            <person name="Martin F.M."/>
            <person name="Grigoriev I.V."/>
            <person name="Hibbett D.S."/>
        </authorList>
    </citation>
    <scope>NUCLEOTIDE SEQUENCE [LARGE SCALE GENOMIC DNA]</scope>
    <source>
        <strain evidence="1 2">HHB12029</strain>
    </source>
</reference>
<protein>
    <submittedName>
        <fullName evidence="1">Uncharacterized protein</fullName>
    </submittedName>
</protein>
<feature type="non-terminal residue" evidence="1">
    <location>
        <position position="232"/>
    </location>
</feature>
<dbReference type="OrthoDB" id="3268677at2759"/>
<dbReference type="AlphaFoldDB" id="A0A165HDJ1"/>
<gene>
    <name evidence="1" type="ORF">EXIGLDRAFT_587174</name>
</gene>
<feature type="non-terminal residue" evidence="1">
    <location>
        <position position="1"/>
    </location>
</feature>
<sequence>RDVEKVDRQDDRAAARLFSAEALQHHCTRFPERSGVALYLFFLGGLFDAWQSRKLSHSERILLALRCRFFLHAWRAHIDAHPDHSRHRNFISRESMDIFTTLCDSLVALVISYREFYPDRPFLPWLHSTEPVEHVFGVLRQLKLDFNFADFLFFVPKLCLFLLGRFGIISEEQRANLTAAGYWHTYTFTDGIDLKALTAWPTDDEIQKLSDAALAQVQAILKRVGIDMHAML</sequence>
<evidence type="ECO:0000313" key="2">
    <source>
        <dbReference type="Proteomes" id="UP000077266"/>
    </source>
</evidence>
<dbReference type="EMBL" id="KV426020">
    <property type="protein sequence ID" value="KZV91812.1"/>
    <property type="molecule type" value="Genomic_DNA"/>
</dbReference>
<keyword evidence="2" id="KW-1185">Reference proteome</keyword>
<organism evidence="1 2">
    <name type="scientific">Exidia glandulosa HHB12029</name>
    <dbReference type="NCBI Taxonomy" id="1314781"/>
    <lineage>
        <taxon>Eukaryota</taxon>
        <taxon>Fungi</taxon>
        <taxon>Dikarya</taxon>
        <taxon>Basidiomycota</taxon>
        <taxon>Agaricomycotina</taxon>
        <taxon>Agaricomycetes</taxon>
        <taxon>Auriculariales</taxon>
        <taxon>Exidiaceae</taxon>
        <taxon>Exidia</taxon>
    </lineage>
</organism>
<name>A0A165HDJ1_EXIGL</name>
<evidence type="ECO:0000313" key="1">
    <source>
        <dbReference type="EMBL" id="KZV91812.1"/>
    </source>
</evidence>
<accession>A0A165HDJ1</accession>
<dbReference type="Proteomes" id="UP000077266">
    <property type="component" value="Unassembled WGS sequence"/>
</dbReference>